<dbReference type="Gene3D" id="3.40.50.300">
    <property type="entry name" value="P-loop containing nucleotide triphosphate hydrolases"/>
    <property type="match status" value="1"/>
</dbReference>
<proteinExistence type="inferred from homology"/>
<dbReference type="PANTHER" id="PTHR10903">
    <property type="entry name" value="GTPASE, IMAP FAMILY MEMBER-RELATED"/>
    <property type="match status" value="1"/>
</dbReference>
<keyword evidence="3" id="KW-0342">GTP-binding</keyword>
<dbReference type="Proteomes" id="UP001221898">
    <property type="component" value="Unassembled WGS sequence"/>
</dbReference>
<keyword evidence="7" id="KW-1185">Reference proteome</keyword>
<evidence type="ECO:0000256" key="4">
    <source>
        <dbReference type="SAM" id="MobiDB-lite"/>
    </source>
</evidence>
<evidence type="ECO:0000313" key="7">
    <source>
        <dbReference type="Proteomes" id="UP001221898"/>
    </source>
</evidence>
<dbReference type="FunFam" id="3.40.50.300:FF:000366">
    <property type="entry name" value="GTPase, IMAP family member 2"/>
    <property type="match status" value="1"/>
</dbReference>
<comment type="caution">
    <text evidence="6">The sequence shown here is derived from an EMBL/GenBank/DDBJ whole genome shotgun (WGS) entry which is preliminary data.</text>
</comment>
<evidence type="ECO:0000256" key="3">
    <source>
        <dbReference type="ARBA" id="ARBA00023134"/>
    </source>
</evidence>
<organism evidence="6 7">
    <name type="scientific">Aldrovandia affinis</name>
    <dbReference type="NCBI Taxonomy" id="143900"/>
    <lineage>
        <taxon>Eukaryota</taxon>
        <taxon>Metazoa</taxon>
        <taxon>Chordata</taxon>
        <taxon>Craniata</taxon>
        <taxon>Vertebrata</taxon>
        <taxon>Euteleostomi</taxon>
        <taxon>Actinopterygii</taxon>
        <taxon>Neopterygii</taxon>
        <taxon>Teleostei</taxon>
        <taxon>Notacanthiformes</taxon>
        <taxon>Halosauridae</taxon>
        <taxon>Aldrovandia</taxon>
    </lineage>
</organism>
<feature type="region of interest" description="Disordered" evidence="4">
    <location>
        <begin position="159"/>
        <end position="181"/>
    </location>
</feature>
<gene>
    <name evidence="6" type="ORF">AAFF_G00323940</name>
</gene>
<dbReference type="GO" id="GO:0005525">
    <property type="term" value="F:GTP binding"/>
    <property type="evidence" value="ECO:0007669"/>
    <property type="project" value="UniProtKB-KW"/>
</dbReference>
<dbReference type="InterPro" id="IPR006703">
    <property type="entry name" value="G_AIG1"/>
</dbReference>
<dbReference type="SUPFAM" id="SSF52540">
    <property type="entry name" value="P-loop containing nucleoside triphosphate hydrolases"/>
    <property type="match status" value="1"/>
</dbReference>
<dbReference type="PROSITE" id="PS51720">
    <property type="entry name" value="G_AIG1"/>
    <property type="match status" value="1"/>
</dbReference>
<evidence type="ECO:0000256" key="1">
    <source>
        <dbReference type="ARBA" id="ARBA00008535"/>
    </source>
</evidence>
<accession>A0AAD7R6P6</accession>
<name>A0AAD7R6P6_9TELE</name>
<protein>
    <recommendedName>
        <fullName evidence="5">AIG1-type G domain-containing protein</fullName>
    </recommendedName>
</protein>
<feature type="domain" description="AIG1-type G" evidence="5">
    <location>
        <begin position="1"/>
        <end position="129"/>
    </location>
</feature>
<dbReference type="PANTHER" id="PTHR10903:SF170">
    <property type="entry name" value="GTPASE IMAP FAMILY MEMBER 7"/>
    <property type="match status" value="1"/>
</dbReference>
<sequence length="237" mass="26583">MIKEIVKCISLSSPGPHVFLVVIQLGRFTKEEQDTVEIIQETFGPESSGYTMVLFTHGDRLKGKSIEDFIGYSKDLADFTDECRGGYHVFNNEDMKNRSQVTELLQKIDKMVALNGGGCYTNEMYRRVEQTIEEEKKRILRANEEERHREQEALKAKYEGEALEQSEKELREEHERKAREKAERGSTVLNILLGIAQGALSGLSEGLISAAVGGVLGGIKAAKKSLKINKSEKCTIQ</sequence>
<dbReference type="AlphaFoldDB" id="A0AAD7R6P6"/>
<evidence type="ECO:0000313" key="6">
    <source>
        <dbReference type="EMBL" id="KAJ8367248.1"/>
    </source>
</evidence>
<evidence type="ECO:0000256" key="2">
    <source>
        <dbReference type="ARBA" id="ARBA00022741"/>
    </source>
</evidence>
<evidence type="ECO:0000259" key="5">
    <source>
        <dbReference type="PROSITE" id="PS51720"/>
    </source>
</evidence>
<comment type="similarity">
    <text evidence="1">Belongs to the TRAFAC class TrmE-Era-EngA-EngB-Septin-like GTPase superfamily. AIG1/Toc34/Toc159-like paraseptin GTPase family. IAN subfamily.</text>
</comment>
<dbReference type="Pfam" id="PF04548">
    <property type="entry name" value="AIG1"/>
    <property type="match status" value="1"/>
</dbReference>
<dbReference type="InterPro" id="IPR027417">
    <property type="entry name" value="P-loop_NTPase"/>
</dbReference>
<dbReference type="InterPro" id="IPR045058">
    <property type="entry name" value="GIMA/IAN/Toc"/>
</dbReference>
<reference evidence="6" key="1">
    <citation type="journal article" date="2023" name="Science">
        <title>Genome structures resolve the early diversification of teleost fishes.</title>
        <authorList>
            <person name="Parey E."/>
            <person name="Louis A."/>
            <person name="Montfort J."/>
            <person name="Bouchez O."/>
            <person name="Roques C."/>
            <person name="Iampietro C."/>
            <person name="Lluch J."/>
            <person name="Castinel A."/>
            <person name="Donnadieu C."/>
            <person name="Desvignes T."/>
            <person name="Floi Bucao C."/>
            <person name="Jouanno E."/>
            <person name="Wen M."/>
            <person name="Mejri S."/>
            <person name="Dirks R."/>
            <person name="Jansen H."/>
            <person name="Henkel C."/>
            <person name="Chen W.J."/>
            <person name="Zahm M."/>
            <person name="Cabau C."/>
            <person name="Klopp C."/>
            <person name="Thompson A.W."/>
            <person name="Robinson-Rechavi M."/>
            <person name="Braasch I."/>
            <person name="Lecointre G."/>
            <person name="Bobe J."/>
            <person name="Postlethwait J.H."/>
            <person name="Berthelot C."/>
            <person name="Roest Crollius H."/>
            <person name="Guiguen Y."/>
        </authorList>
    </citation>
    <scope>NUCLEOTIDE SEQUENCE</scope>
    <source>
        <strain evidence="6">NC1722</strain>
    </source>
</reference>
<dbReference type="EMBL" id="JAINUG010000493">
    <property type="protein sequence ID" value="KAJ8367248.1"/>
    <property type="molecule type" value="Genomic_DNA"/>
</dbReference>
<keyword evidence="2" id="KW-0547">Nucleotide-binding</keyword>